<dbReference type="Proteomes" id="UP000242951">
    <property type="component" value="Unassembled WGS sequence"/>
</dbReference>
<dbReference type="EMBL" id="LELG01000042">
    <property type="protein sequence ID" value="KMQ80771.1"/>
    <property type="molecule type" value="Genomic_DNA"/>
</dbReference>
<dbReference type="InterPro" id="IPR012766">
    <property type="entry name" value="Trehalose_OtsA"/>
</dbReference>
<comment type="similarity">
    <text evidence="2">Belongs to the glycosyltransferase 20 family.</text>
</comment>
<evidence type="ECO:0000256" key="7">
    <source>
        <dbReference type="NCBIfam" id="TIGR02400"/>
    </source>
</evidence>
<evidence type="ECO:0000256" key="2">
    <source>
        <dbReference type="ARBA" id="ARBA00008799"/>
    </source>
</evidence>
<dbReference type="PANTHER" id="PTHR10788:SF106">
    <property type="entry name" value="BCDNA.GH08860"/>
    <property type="match status" value="1"/>
</dbReference>
<sequence>MPIAPLCEELERILANAPEWDGHVQVLQVTDATEHSMQLRVLCSFFDSALNWDLCCRVREGLLNFVQAAYPQFLPRAGGFVDGCASRRFRAAAGKSAAPWTRSPIRLRAVASASGRIRADMWWHRLRRRTRLLTESNGPAKRSPPLWVEKIENRDKYHAIQQNTTEKESTMSRLVVVSNRVATPTETKGAAGVLAVGVFGALKETGGIWFGWSGDVVSETVANQGPKLEQDGSVTFATVGLPKKDYDQYYRGFSNAELWPVFHYRNDLAVYDREEYAGYRRVNSWLAHKLIKLLQPGDILWVHDYHLIPFAEALRSAGITNRIGFFLHIPFPSPQILLNIPPHDELVKSLCCYDVVGFQTERDQLAFHDYITRFAHGTATPDGNVEAYGRKLRTGVYRIGVFPDEIAEQAERGEARQDVMDLKQSLEGRKLIMSVDRLDYSKGLVERFRAFEHFLEKSPEWRGNVTLVQIAPPTREDVESYQQIRQNLEYEAGRINGRYSGLDYTPIRYFNQRYDRWKLMSLFRESQIGLVTPLRDGMNLVAKEYVAAQNPDDPGVLVLSQFAGAAGEMTGAVMVNPHDIVGTSDAIGRALAMPLAERKQRYENNMAALRKFDLGTWRDRFLTDLRGGAKA</sequence>
<gene>
    <name evidence="8" type="ORF">BPMI_02541c</name>
</gene>
<protein>
    <recommendedName>
        <fullName evidence="7">Alpha,alpha-trehalose-phosphate synthase</fullName>
        <ecNumber evidence="7">2.4.1.15</ecNumber>
    </recommendedName>
</protein>
<comment type="pathway">
    <text evidence="1">Glycan biosynthesis; trehalose biosynthesis.</text>
</comment>
<evidence type="ECO:0000256" key="1">
    <source>
        <dbReference type="ARBA" id="ARBA00005199"/>
    </source>
</evidence>
<dbReference type="Gene3D" id="3.40.50.2000">
    <property type="entry name" value="Glycogen Phosphorylase B"/>
    <property type="match status" value="2"/>
</dbReference>
<keyword evidence="4 8" id="KW-0328">Glycosyltransferase</keyword>
<evidence type="ECO:0000256" key="4">
    <source>
        <dbReference type="ARBA" id="ARBA00022676"/>
    </source>
</evidence>
<organism evidence="8 9">
    <name type="scientific">Candidatus Burkholderia pumila</name>
    <dbReference type="NCBI Taxonomy" id="1090375"/>
    <lineage>
        <taxon>Bacteria</taxon>
        <taxon>Pseudomonadati</taxon>
        <taxon>Pseudomonadota</taxon>
        <taxon>Betaproteobacteria</taxon>
        <taxon>Burkholderiales</taxon>
        <taxon>Burkholderiaceae</taxon>
        <taxon>Burkholderia</taxon>
    </lineage>
</organism>
<dbReference type="EC" id="2.4.1.15" evidence="7"/>
<comment type="catalytic activity">
    <reaction evidence="6">
        <text>D-glucose 6-phosphate + UDP-alpha-D-glucose = alpha,alpha-trehalose 6-phosphate + UDP + H(+)</text>
        <dbReference type="Rhea" id="RHEA:18889"/>
        <dbReference type="ChEBI" id="CHEBI:15378"/>
        <dbReference type="ChEBI" id="CHEBI:58223"/>
        <dbReference type="ChEBI" id="CHEBI:58429"/>
        <dbReference type="ChEBI" id="CHEBI:58885"/>
        <dbReference type="ChEBI" id="CHEBI:61548"/>
        <dbReference type="EC" id="2.4.1.15"/>
    </reaction>
</comment>
<comment type="caution">
    <text evidence="8">The sequence shown here is derived from an EMBL/GenBank/DDBJ whole genome shotgun (WGS) entry which is preliminary data.</text>
</comment>
<evidence type="ECO:0000313" key="8">
    <source>
        <dbReference type="EMBL" id="KMQ80771.1"/>
    </source>
</evidence>
<dbReference type="Pfam" id="PF00982">
    <property type="entry name" value="Glyco_transf_20"/>
    <property type="match status" value="1"/>
</dbReference>
<accession>A0ABR5HN08</accession>
<evidence type="ECO:0000256" key="3">
    <source>
        <dbReference type="ARBA" id="ARBA00011881"/>
    </source>
</evidence>
<evidence type="ECO:0000256" key="5">
    <source>
        <dbReference type="ARBA" id="ARBA00022679"/>
    </source>
</evidence>
<proteinExistence type="inferred from homology"/>
<evidence type="ECO:0000256" key="6">
    <source>
        <dbReference type="ARBA" id="ARBA00048039"/>
    </source>
</evidence>
<keyword evidence="5 8" id="KW-0808">Transferase</keyword>
<dbReference type="PANTHER" id="PTHR10788">
    <property type="entry name" value="TREHALOSE-6-PHOSPHATE SYNTHASE"/>
    <property type="match status" value="1"/>
</dbReference>
<reference evidence="8 9" key="1">
    <citation type="submission" date="2015-06" db="EMBL/GenBank/DDBJ databases">
        <title>Comparative genomics of Burkholderia leaf nodule symbionts.</title>
        <authorList>
            <person name="Carlier A."/>
            <person name="Eberl L."/>
            <person name="Pinto-Carbo M."/>
        </authorList>
    </citation>
    <scope>NUCLEOTIDE SEQUENCE [LARGE SCALE GENOMIC DNA]</scope>
    <source>
        <strain evidence="8 9">UZHbot3</strain>
    </source>
</reference>
<dbReference type="InterPro" id="IPR001830">
    <property type="entry name" value="Glyco_trans_20"/>
</dbReference>
<dbReference type="SUPFAM" id="SSF53756">
    <property type="entry name" value="UDP-Glycosyltransferase/glycogen phosphorylase"/>
    <property type="match status" value="1"/>
</dbReference>
<dbReference type="CDD" id="cd03788">
    <property type="entry name" value="GT20_TPS"/>
    <property type="match status" value="1"/>
</dbReference>
<comment type="subunit">
    <text evidence="3">Homotetramer.</text>
</comment>
<dbReference type="GO" id="GO:0003825">
    <property type="term" value="F:alpha,alpha-trehalose-phosphate synthase (UDP-forming) activity"/>
    <property type="evidence" value="ECO:0007669"/>
    <property type="project" value="UniProtKB-EC"/>
</dbReference>
<keyword evidence="9" id="KW-1185">Reference proteome</keyword>
<name>A0ABR5HN08_9BURK</name>
<dbReference type="NCBIfam" id="TIGR02400">
    <property type="entry name" value="trehalose_OtsA"/>
    <property type="match status" value="1"/>
</dbReference>
<evidence type="ECO:0000313" key="9">
    <source>
        <dbReference type="Proteomes" id="UP000242951"/>
    </source>
</evidence>